<gene>
    <name evidence="3" type="ORF">C7389_10353</name>
</gene>
<comment type="similarity">
    <text evidence="1 2">Belongs to the ArsC family.</text>
</comment>
<dbReference type="NCBIfam" id="TIGR01617">
    <property type="entry name" value="arsC_related"/>
    <property type="match status" value="1"/>
</dbReference>
<name>A0A4V3BNY4_9RHOO</name>
<comment type="caution">
    <text evidence="3">The sequence shown here is derived from an EMBL/GenBank/DDBJ whole genome shotgun (WGS) entry which is preliminary data.</text>
</comment>
<dbReference type="NCBIfam" id="NF008107">
    <property type="entry name" value="PRK10853.1"/>
    <property type="match status" value="1"/>
</dbReference>
<evidence type="ECO:0000313" key="4">
    <source>
        <dbReference type="Proteomes" id="UP000295129"/>
    </source>
</evidence>
<dbReference type="EMBL" id="SNVV01000003">
    <property type="protein sequence ID" value="TDN55722.1"/>
    <property type="molecule type" value="Genomic_DNA"/>
</dbReference>
<dbReference type="PROSITE" id="PS51353">
    <property type="entry name" value="ARSC"/>
    <property type="match status" value="1"/>
</dbReference>
<dbReference type="Pfam" id="PF03960">
    <property type="entry name" value="ArsC"/>
    <property type="match status" value="1"/>
</dbReference>
<dbReference type="CDD" id="cd03035">
    <property type="entry name" value="ArsC_Yffb"/>
    <property type="match status" value="1"/>
</dbReference>
<sequence length="133" mass="14324">MQASSPTAAAPAGVPVCYGIPNCDTMKKAFAWFAAQGLEYRFHDYRKNGLDAGLLRPWVASLGWKALVNTRGTTWRKIPAERQNIGSDEEAVALMVENPSLIRRPVLVLPNGELLVGFDPAAYAAALPAGEKA</sequence>
<dbReference type="OrthoDB" id="9803749at2"/>
<evidence type="ECO:0000256" key="1">
    <source>
        <dbReference type="ARBA" id="ARBA00007198"/>
    </source>
</evidence>
<protein>
    <submittedName>
        <fullName evidence="3">Arsenate reductase</fullName>
    </submittedName>
</protein>
<evidence type="ECO:0000256" key="2">
    <source>
        <dbReference type="PROSITE-ProRule" id="PRU01282"/>
    </source>
</evidence>
<reference evidence="3 4" key="1">
    <citation type="submission" date="2019-03" db="EMBL/GenBank/DDBJ databases">
        <title>Genomic Encyclopedia of Type Strains, Phase IV (KMG-IV): sequencing the most valuable type-strain genomes for metagenomic binning, comparative biology and taxonomic classification.</title>
        <authorList>
            <person name="Goeker M."/>
        </authorList>
    </citation>
    <scope>NUCLEOTIDE SEQUENCE [LARGE SCALE GENOMIC DNA]</scope>
    <source>
        <strain evidence="3 4">DSM 12121</strain>
    </source>
</reference>
<dbReference type="PANTHER" id="PTHR30041">
    <property type="entry name" value="ARSENATE REDUCTASE"/>
    <property type="match status" value="1"/>
</dbReference>
<dbReference type="InterPro" id="IPR036249">
    <property type="entry name" value="Thioredoxin-like_sf"/>
</dbReference>
<dbReference type="Proteomes" id="UP000295129">
    <property type="component" value="Unassembled WGS sequence"/>
</dbReference>
<keyword evidence="4" id="KW-1185">Reference proteome</keyword>
<accession>A0A4V3BNY4</accession>
<dbReference type="RefSeq" id="WP_133588886.1">
    <property type="nucleotide sequence ID" value="NZ_SNVV01000003.1"/>
</dbReference>
<dbReference type="AlphaFoldDB" id="A0A4V3BNY4"/>
<organism evidence="3 4">
    <name type="scientific">Azoarcus indigens</name>
    <dbReference type="NCBI Taxonomy" id="29545"/>
    <lineage>
        <taxon>Bacteria</taxon>
        <taxon>Pseudomonadati</taxon>
        <taxon>Pseudomonadota</taxon>
        <taxon>Betaproteobacteria</taxon>
        <taxon>Rhodocyclales</taxon>
        <taxon>Zoogloeaceae</taxon>
        <taxon>Azoarcus</taxon>
    </lineage>
</organism>
<dbReference type="Gene3D" id="3.40.30.10">
    <property type="entry name" value="Glutaredoxin"/>
    <property type="match status" value="1"/>
</dbReference>
<dbReference type="PANTHER" id="PTHR30041:SF8">
    <property type="entry name" value="PROTEIN YFFB"/>
    <property type="match status" value="1"/>
</dbReference>
<dbReference type="SUPFAM" id="SSF52833">
    <property type="entry name" value="Thioredoxin-like"/>
    <property type="match status" value="1"/>
</dbReference>
<dbReference type="InterPro" id="IPR006504">
    <property type="entry name" value="Tscrpt_reg_Spx/MgsR"/>
</dbReference>
<evidence type="ECO:0000313" key="3">
    <source>
        <dbReference type="EMBL" id="TDN55722.1"/>
    </source>
</evidence>
<dbReference type="InterPro" id="IPR006660">
    <property type="entry name" value="Arsenate_reductase-like"/>
</dbReference>
<proteinExistence type="inferred from homology"/>